<sequence>MHAAHYVMIHLRMAYPLLLRERLVSDFYAKRGNMKIAFMLSGIIFTDLTNSTEERHLLNIEECYHFKQRRCLANDVRRINHGVSNAMTDGEQQ</sequence>
<protein>
    <submittedName>
        <fullName evidence="2">Uncharacterized protein</fullName>
    </submittedName>
</protein>
<gene>
    <name evidence="1" type="ORF">T4C_2954</name>
    <name evidence="2" type="ORF">T4C_3101</name>
    <name evidence="3" type="ORF">T4C_4294</name>
</gene>
<evidence type="ECO:0000313" key="4">
    <source>
        <dbReference type="Proteomes" id="UP000054826"/>
    </source>
</evidence>
<dbReference type="EMBL" id="JYDV01000092">
    <property type="protein sequence ID" value="KRZ35302.1"/>
    <property type="molecule type" value="Genomic_DNA"/>
</dbReference>
<dbReference type="Proteomes" id="UP000054826">
    <property type="component" value="Unassembled WGS sequence"/>
</dbReference>
<comment type="caution">
    <text evidence="2">The sequence shown here is derived from an EMBL/GenBank/DDBJ whole genome shotgun (WGS) entry which is preliminary data.</text>
</comment>
<dbReference type="EMBL" id="JYDV01000092">
    <property type="protein sequence ID" value="KRZ35329.1"/>
    <property type="molecule type" value="Genomic_DNA"/>
</dbReference>
<reference evidence="2 4" key="1">
    <citation type="submission" date="2015-01" db="EMBL/GenBank/DDBJ databases">
        <title>Evolution of Trichinella species and genotypes.</title>
        <authorList>
            <person name="Korhonen P.K."/>
            <person name="Edoardo P."/>
            <person name="Giuseppe L.R."/>
            <person name="Gasser R.B."/>
        </authorList>
    </citation>
    <scope>NUCLEOTIDE SEQUENCE [LARGE SCALE GENOMIC DNA]</scope>
    <source>
        <strain evidence="2">ISS176</strain>
    </source>
</reference>
<name>A0A0V1JK02_TRIPS</name>
<dbReference type="AlphaFoldDB" id="A0A0V1JK02"/>
<proteinExistence type="predicted"/>
<evidence type="ECO:0000313" key="3">
    <source>
        <dbReference type="EMBL" id="KRZ35329.1"/>
    </source>
</evidence>
<accession>A0A0V1JK02</accession>
<dbReference type="EMBL" id="JYDV01000272">
    <property type="protein sequence ID" value="KRZ23144.1"/>
    <property type="molecule type" value="Genomic_DNA"/>
</dbReference>
<evidence type="ECO:0000313" key="2">
    <source>
        <dbReference type="EMBL" id="KRZ35302.1"/>
    </source>
</evidence>
<organism evidence="2 4">
    <name type="scientific">Trichinella pseudospiralis</name>
    <name type="common">Parasitic roundworm</name>
    <dbReference type="NCBI Taxonomy" id="6337"/>
    <lineage>
        <taxon>Eukaryota</taxon>
        <taxon>Metazoa</taxon>
        <taxon>Ecdysozoa</taxon>
        <taxon>Nematoda</taxon>
        <taxon>Enoplea</taxon>
        <taxon>Dorylaimia</taxon>
        <taxon>Trichinellida</taxon>
        <taxon>Trichinellidae</taxon>
        <taxon>Trichinella</taxon>
    </lineage>
</organism>
<evidence type="ECO:0000313" key="1">
    <source>
        <dbReference type="EMBL" id="KRZ23144.1"/>
    </source>
</evidence>